<sequence length="447" mass="51237">MQDAIPRLLLHAPDSTITRTAREFMTINTSPFTLKPVADKELTKVAISILEWLNKQSNRYDLAIHFPLSQAIDPKSHEASKSLMGLQYTGTIPLAILTPFPNGKLLATVFDIKSEDPLITEILLKTGVKVITKDAFSNLTPRDIMDALNGERKSKLYERNSVGFQQFQAYKIIADRAGPLEQYNPFVLLHEVRASSIATIKREAIHSNSSSWGYIWDHAQKTSFDCLVVEKNSMYPLLAVEFDGGHHQDDKQKRKDELKNEYCNKLSLPLIRINECYLNNDLTPAFLEYQKSYFLQGLIFEVLGHAYLKRIDQLKSRKKISDFTDKQRDINPDITSESIVFKYFADEEVRIDEQVSQQAEEWEKERLCNEYKSIYNADPEIQFSTDRFERIFASLAVPVVVSRKTLIFNCPTAIKAEIFGIDNRDLESLIKNYMSRFLLELAISAGN</sequence>
<keyword evidence="3" id="KW-1185">Reference proteome</keyword>
<feature type="domain" description="DUF2726" evidence="1">
    <location>
        <begin position="192"/>
        <end position="275"/>
    </location>
</feature>
<dbReference type="RefSeq" id="WP_124704690.1">
    <property type="nucleotide sequence ID" value="NZ_BGOW01000015.1"/>
</dbReference>
<evidence type="ECO:0000259" key="1">
    <source>
        <dbReference type="Pfam" id="PF10881"/>
    </source>
</evidence>
<dbReference type="EMBL" id="BGOW01000015">
    <property type="protein sequence ID" value="GBL45882.1"/>
    <property type="molecule type" value="Genomic_DNA"/>
</dbReference>
<dbReference type="AlphaFoldDB" id="A0A401JE54"/>
<dbReference type="Proteomes" id="UP000286806">
    <property type="component" value="Unassembled WGS sequence"/>
</dbReference>
<dbReference type="InterPro" id="IPR024402">
    <property type="entry name" value="DUF2726"/>
</dbReference>
<evidence type="ECO:0000313" key="2">
    <source>
        <dbReference type="EMBL" id="GBL45882.1"/>
    </source>
</evidence>
<proteinExistence type="predicted"/>
<accession>A0A401JE54</accession>
<dbReference type="Gene3D" id="3.40.960.10">
    <property type="entry name" value="VSR Endonuclease"/>
    <property type="match status" value="1"/>
</dbReference>
<protein>
    <recommendedName>
        <fullName evidence="1">DUF2726 domain-containing protein</fullName>
    </recommendedName>
</protein>
<name>A0A401JE54_9PROT</name>
<gene>
    <name evidence="2" type="ORF">SFMTTN_1693</name>
</gene>
<dbReference type="Pfam" id="PF10881">
    <property type="entry name" value="DUF2726"/>
    <property type="match status" value="1"/>
</dbReference>
<comment type="caution">
    <text evidence="2">The sequence shown here is derived from an EMBL/GenBank/DDBJ whole genome shotgun (WGS) entry which is preliminary data.</text>
</comment>
<reference evidence="2 3" key="1">
    <citation type="journal article" date="2019" name="Front. Microbiol.">
        <title>Genomes of Neutrophilic Sulfur-Oxidizing Chemolithoautotrophs Representing 9 Proteobacterial Species From 8 Genera.</title>
        <authorList>
            <person name="Watanabe T."/>
            <person name="Kojima H."/>
            <person name="Umezawa K."/>
            <person name="Hori C."/>
            <person name="Takasuka T.E."/>
            <person name="Kato Y."/>
            <person name="Fukui M."/>
        </authorList>
    </citation>
    <scope>NUCLEOTIDE SEQUENCE [LARGE SCALE GENOMIC DNA]</scope>
    <source>
        <strain evidence="2 3">TTN</strain>
    </source>
</reference>
<evidence type="ECO:0000313" key="3">
    <source>
        <dbReference type="Proteomes" id="UP000286806"/>
    </source>
</evidence>
<dbReference type="OrthoDB" id="5185462at2"/>
<organism evidence="2 3">
    <name type="scientific">Sulfuriferula multivorans</name>
    <dbReference type="NCBI Taxonomy" id="1559896"/>
    <lineage>
        <taxon>Bacteria</taxon>
        <taxon>Pseudomonadati</taxon>
        <taxon>Pseudomonadota</taxon>
        <taxon>Betaproteobacteria</taxon>
        <taxon>Nitrosomonadales</taxon>
        <taxon>Sulfuricellaceae</taxon>
        <taxon>Sulfuriferula</taxon>
    </lineage>
</organism>